<dbReference type="OrthoDB" id="6147983at2759"/>
<sequence>MHFLQPFTKSRQSVSSINYVSESFSEDSNIEKSNKTLNDMQKASEDEYLNTFSPKKNVGSNISEKKIQDSDESFLMSVLPDMKEMNSKQKRRFKIEILKIVGDILSKFSYRPTPEPFSNSTSTPSSIINNDLL</sequence>
<protein>
    <submittedName>
        <fullName evidence="5">Uncharacterized protein LOC112684728</fullName>
    </submittedName>
</protein>
<reference evidence="5" key="1">
    <citation type="submission" date="2025-08" db="UniProtKB">
        <authorList>
            <consortium name="RefSeq"/>
        </authorList>
    </citation>
    <scope>IDENTIFICATION</scope>
    <source>
        <tissue evidence="5">Whole body</tissue>
    </source>
</reference>
<comment type="subcellular location">
    <subcellularLocation>
        <location evidence="1">Nucleus</location>
    </subcellularLocation>
</comment>
<feature type="domain" description="BESS" evidence="3">
    <location>
        <begin position="68"/>
        <end position="107"/>
    </location>
</feature>
<dbReference type="GO" id="GO:0005634">
    <property type="term" value="C:nucleus"/>
    <property type="evidence" value="ECO:0007669"/>
    <property type="project" value="UniProtKB-SubCell"/>
</dbReference>
<feature type="region of interest" description="Disordered" evidence="2">
    <location>
        <begin position="113"/>
        <end position="133"/>
    </location>
</feature>
<dbReference type="Pfam" id="PF02944">
    <property type="entry name" value="BESS"/>
    <property type="match status" value="1"/>
</dbReference>
<evidence type="ECO:0000313" key="5">
    <source>
        <dbReference type="RefSeq" id="XP_025412159.1"/>
    </source>
</evidence>
<feature type="compositionally biased region" description="Low complexity" evidence="2">
    <location>
        <begin position="116"/>
        <end position="126"/>
    </location>
</feature>
<evidence type="ECO:0000256" key="2">
    <source>
        <dbReference type="SAM" id="MobiDB-lite"/>
    </source>
</evidence>
<dbReference type="InterPro" id="IPR004210">
    <property type="entry name" value="BESS_motif"/>
</dbReference>
<keyword evidence="4" id="KW-1185">Reference proteome</keyword>
<keyword evidence="1" id="KW-0539">Nucleus</keyword>
<dbReference type="GeneID" id="112684728"/>
<proteinExistence type="predicted"/>
<dbReference type="Proteomes" id="UP000694846">
    <property type="component" value="Unplaced"/>
</dbReference>
<evidence type="ECO:0000259" key="3">
    <source>
        <dbReference type="PROSITE" id="PS51031"/>
    </source>
</evidence>
<gene>
    <name evidence="5" type="primary">LOC112684728</name>
</gene>
<dbReference type="GO" id="GO:0003677">
    <property type="term" value="F:DNA binding"/>
    <property type="evidence" value="ECO:0007669"/>
    <property type="project" value="InterPro"/>
</dbReference>
<name>A0A8B8FMJ7_9HEMI</name>
<evidence type="ECO:0000313" key="4">
    <source>
        <dbReference type="Proteomes" id="UP000694846"/>
    </source>
</evidence>
<evidence type="ECO:0000256" key="1">
    <source>
        <dbReference type="PROSITE-ProRule" id="PRU00371"/>
    </source>
</evidence>
<organism evidence="4 5">
    <name type="scientific">Sipha flava</name>
    <name type="common">yellow sugarcane aphid</name>
    <dbReference type="NCBI Taxonomy" id="143950"/>
    <lineage>
        <taxon>Eukaryota</taxon>
        <taxon>Metazoa</taxon>
        <taxon>Ecdysozoa</taxon>
        <taxon>Arthropoda</taxon>
        <taxon>Hexapoda</taxon>
        <taxon>Insecta</taxon>
        <taxon>Pterygota</taxon>
        <taxon>Neoptera</taxon>
        <taxon>Paraneoptera</taxon>
        <taxon>Hemiptera</taxon>
        <taxon>Sternorrhyncha</taxon>
        <taxon>Aphidomorpha</taxon>
        <taxon>Aphidoidea</taxon>
        <taxon>Aphididae</taxon>
        <taxon>Sipha</taxon>
    </lineage>
</organism>
<dbReference type="RefSeq" id="XP_025412159.1">
    <property type="nucleotide sequence ID" value="XM_025556374.1"/>
</dbReference>
<accession>A0A8B8FMJ7</accession>
<dbReference type="AlphaFoldDB" id="A0A8B8FMJ7"/>
<dbReference type="PROSITE" id="PS51031">
    <property type="entry name" value="BESS"/>
    <property type="match status" value="1"/>
</dbReference>